<name>A0ABY9DAV6_VITVI</name>
<reference evidence="7 8" key="1">
    <citation type="journal article" date="2023" name="Hortic Res">
        <title>The complete reference genome for grapevine (Vitis vinifera L.) genetics and breeding.</title>
        <authorList>
            <person name="Shi X."/>
            <person name="Cao S."/>
            <person name="Wang X."/>
            <person name="Huang S."/>
            <person name="Wang Y."/>
            <person name="Liu Z."/>
            <person name="Liu W."/>
            <person name="Leng X."/>
            <person name="Peng Y."/>
            <person name="Wang N."/>
            <person name="Wang Y."/>
            <person name="Ma Z."/>
            <person name="Xu X."/>
            <person name="Zhang F."/>
            <person name="Xue H."/>
            <person name="Zhong H."/>
            <person name="Wang Y."/>
            <person name="Zhang K."/>
            <person name="Velt A."/>
            <person name="Avia K."/>
            <person name="Holtgrawe D."/>
            <person name="Grimplet J."/>
            <person name="Matus J.T."/>
            <person name="Ware D."/>
            <person name="Wu X."/>
            <person name="Wang H."/>
            <person name="Liu C."/>
            <person name="Fang Y."/>
            <person name="Rustenholz C."/>
            <person name="Cheng Z."/>
            <person name="Xiao H."/>
            <person name="Zhou Y."/>
        </authorList>
    </citation>
    <scope>NUCLEOTIDE SEQUENCE [LARGE SCALE GENOMIC DNA]</scope>
    <source>
        <strain evidence="8">cv. Pinot noir / PN40024</strain>
        <tissue evidence="7">Leaf</tissue>
    </source>
</reference>
<evidence type="ECO:0000256" key="6">
    <source>
        <dbReference type="SAM" id="Phobius"/>
    </source>
</evidence>
<accession>A0ABY9DAV6</accession>
<feature type="transmembrane region" description="Helical" evidence="6">
    <location>
        <begin position="129"/>
        <end position="152"/>
    </location>
</feature>
<dbReference type="Proteomes" id="UP001227230">
    <property type="component" value="Chromosome 14"/>
</dbReference>
<comment type="similarity">
    <text evidence="2">Belongs to the tetraspanin (TM4SF) family.</text>
</comment>
<proteinExistence type="inferred from homology"/>
<evidence type="ECO:0000256" key="2">
    <source>
        <dbReference type="ARBA" id="ARBA00006840"/>
    </source>
</evidence>
<evidence type="ECO:0008006" key="9">
    <source>
        <dbReference type="Google" id="ProtNLM"/>
    </source>
</evidence>
<keyword evidence="8" id="KW-1185">Reference proteome</keyword>
<evidence type="ECO:0000256" key="5">
    <source>
        <dbReference type="ARBA" id="ARBA00023136"/>
    </source>
</evidence>
<keyword evidence="4 6" id="KW-1133">Transmembrane helix</keyword>
<keyword evidence="3 6" id="KW-0812">Transmembrane</keyword>
<dbReference type="PANTHER" id="PTHR32191">
    <property type="entry name" value="TETRASPANIN-8-RELATED"/>
    <property type="match status" value="1"/>
</dbReference>
<evidence type="ECO:0000256" key="1">
    <source>
        <dbReference type="ARBA" id="ARBA00004141"/>
    </source>
</evidence>
<feature type="transmembrane region" description="Helical" evidence="6">
    <location>
        <begin position="279"/>
        <end position="304"/>
    </location>
</feature>
<keyword evidence="5 6" id="KW-0472">Membrane</keyword>
<organism evidence="7 8">
    <name type="scientific">Vitis vinifera</name>
    <name type="common">Grape</name>
    <dbReference type="NCBI Taxonomy" id="29760"/>
    <lineage>
        <taxon>Eukaryota</taxon>
        <taxon>Viridiplantae</taxon>
        <taxon>Streptophyta</taxon>
        <taxon>Embryophyta</taxon>
        <taxon>Tracheophyta</taxon>
        <taxon>Spermatophyta</taxon>
        <taxon>Magnoliopsida</taxon>
        <taxon>eudicotyledons</taxon>
        <taxon>Gunneridae</taxon>
        <taxon>Pentapetalae</taxon>
        <taxon>rosids</taxon>
        <taxon>Vitales</taxon>
        <taxon>Vitaceae</taxon>
        <taxon>Viteae</taxon>
        <taxon>Vitis</taxon>
    </lineage>
</organism>
<dbReference type="EMBL" id="CP126661">
    <property type="protein sequence ID" value="WKA03881.1"/>
    <property type="molecule type" value="Genomic_DNA"/>
</dbReference>
<dbReference type="InterPro" id="IPR018499">
    <property type="entry name" value="Tetraspanin/Peripherin"/>
</dbReference>
<evidence type="ECO:0000313" key="7">
    <source>
        <dbReference type="EMBL" id="WKA03881.1"/>
    </source>
</evidence>
<protein>
    <recommendedName>
        <fullName evidence="9">Tetraspanin-8</fullName>
    </recommendedName>
</protein>
<dbReference type="Pfam" id="PF00335">
    <property type="entry name" value="Tetraspanin"/>
    <property type="match status" value="1"/>
</dbReference>
<evidence type="ECO:0000313" key="8">
    <source>
        <dbReference type="Proteomes" id="UP001227230"/>
    </source>
</evidence>
<sequence>MLASMGVHKSSYKGEPAETIHLRQFSDWLQLNVVDKEDWNAIRSCLSETLFCEGEKQPGAVKGCCKPPAYCGYELKNGTTWTVPKSGLRSKDHDCVTWSNDPRIMCYDCDSCKAGFLARIKNNWRKLSAFFSCLIAFLVINFVIGCCAFRVVEVHSGMRKGVSGESPRLQQFSDWLQMNVVDRQNWLGIKACLSETKICSSPEISPPARGLYRPIKNGCCKPPAHCGYKLKNGTVWTVPSSGLASRDHDCIMWSSEPNTLCYDCESCKAGVLSRIQEDWWRLSIVACCLIAFLVINFMVGCCAFRSTRAFDKYQRCGYQS</sequence>
<evidence type="ECO:0000256" key="3">
    <source>
        <dbReference type="ARBA" id="ARBA00022692"/>
    </source>
</evidence>
<comment type="subcellular location">
    <subcellularLocation>
        <location evidence="1">Membrane</location>
        <topology evidence="1">Multi-pass membrane protein</topology>
    </subcellularLocation>
</comment>
<gene>
    <name evidence="7" type="ORF">VitviT2T_021963</name>
</gene>
<evidence type="ECO:0000256" key="4">
    <source>
        <dbReference type="ARBA" id="ARBA00022989"/>
    </source>
</evidence>
<dbReference type="InterPro" id="IPR044991">
    <property type="entry name" value="TET_plant"/>
</dbReference>